<dbReference type="Proteomes" id="UP000287502">
    <property type="component" value="Chromosome"/>
</dbReference>
<keyword evidence="4 6" id="KW-1133">Transmembrane helix</keyword>
<keyword evidence="2" id="KW-1003">Cell membrane</keyword>
<feature type="transmembrane region" description="Helical" evidence="6">
    <location>
        <begin position="293"/>
        <end position="311"/>
    </location>
</feature>
<dbReference type="OrthoDB" id="9804361at2"/>
<dbReference type="InterPro" id="IPR001851">
    <property type="entry name" value="ABC_transp_permease"/>
</dbReference>
<comment type="subcellular location">
    <subcellularLocation>
        <location evidence="1">Cell membrane</location>
        <topology evidence="1">Multi-pass membrane protein</topology>
    </subcellularLocation>
</comment>
<evidence type="ECO:0000313" key="8">
    <source>
        <dbReference type="Proteomes" id="UP000287502"/>
    </source>
</evidence>
<dbReference type="RefSeq" id="WP_128466759.1">
    <property type="nucleotide sequence ID" value="NZ_CP035108.1"/>
</dbReference>
<evidence type="ECO:0000313" key="7">
    <source>
        <dbReference type="EMBL" id="QAR33473.1"/>
    </source>
</evidence>
<proteinExistence type="predicted"/>
<accession>A0A3R5Y7C0</accession>
<protein>
    <submittedName>
        <fullName evidence="7">Branched-chain amino acid ABC transporter permease</fullName>
    </submittedName>
</protein>
<organism evidence="7 8">
    <name type="scientific">Geovibrio thiophilus</name>
    <dbReference type="NCBI Taxonomy" id="139438"/>
    <lineage>
        <taxon>Bacteria</taxon>
        <taxon>Pseudomonadati</taxon>
        <taxon>Deferribacterota</taxon>
        <taxon>Deferribacteres</taxon>
        <taxon>Deferribacterales</taxon>
        <taxon>Geovibrionaceae</taxon>
        <taxon>Geovibrio</taxon>
    </lineage>
</organism>
<gene>
    <name evidence="7" type="ORF">EP073_08680</name>
</gene>
<feature type="transmembrane region" description="Helical" evidence="6">
    <location>
        <begin position="61"/>
        <end position="82"/>
    </location>
</feature>
<evidence type="ECO:0000256" key="1">
    <source>
        <dbReference type="ARBA" id="ARBA00004651"/>
    </source>
</evidence>
<dbReference type="EMBL" id="CP035108">
    <property type="protein sequence ID" value="QAR33473.1"/>
    <property type="molecule type" value="Genomic_DNA"/>
</dbReference>
<feature type="transmembrane region" description="Helical" evidence="6">
    <location>
        <begin position="12"/>
        <end position="29"/>
    </location>
</feature>
<keyword evidence="3 6" id="KW-0812">Transmembrane</keyword>
<feature type="transmembrane region" description="Helical" evidence="6">
    <location>
        <begin position="169"/>
        <end position="188"/>
    </location>
</feature>
<dbReference type="PANTHER" id="PTHR30482">
    <property type="entry name" value="HIGH-AFFINITY BRANCHED-CHAIN AMINO ACID TRANSPORT SYSTEM PERMEASE"/>
    <property type="match status" value="1"/>
</dbReference>
<dbReference type="GO" id="GO:0015658">
    <property type="term" value="F:branched-chain amino acid transmembrane transporter activity"/>
    <property type="evidence" value="ECO:0007669"/>
    <property type="project" value="InterPro"/>
</dbReference>
<evidence type="ECO:0000256" key="6">
    <source>
        <dbReference type="SAM" id="Phobius"/>
    </source>
</evidence>
<feature type="transmembrane region" description="Helical" evidence="6">
    <location>
        <begin position="218"/>
        <end position="244"/>
    </location>
</feature>
<keyword evidence="8" id="KW-1185">Reference proteome</keyword>
<name>A0A3R5Y7C0_9BACT</name>
<dbReference type="Pfam" id="PF02653">
    <property type="entry name" value="BPD_transp_2"/>
    <property type="match status" value="1"/>
</dbReference>
<dbReference type="InterPro" id="IPR043428">
    <property type="entry name" value="LivM-like"/>
</dbReference>
<feature type="transmembrane region" description="Helical" evidence="6">
    <location>
        <begin position="114"/>
        <end position="132"/>
    </location>
</feature>
<reference evidence="7 8" key="1">
    <citation type="submission" date="2019-01" db="EMBL/GenBank/DDBJ databases">
        <title>Geovibrio thiophilus DSM 11263, complete genome.</title>
        <authorList>
            <person name="Spring S."/>
            <person name="Bunk B."/>
            <person name="Sproer C."/>
        </authorList>
    </citation>
    <scope>NUCLEOTIDE SEQUENCE [LARGE SCALE GENOMIC DNA]</scope>
    <source>
        <strain evidence="7 8">DSM 11263</strain>
    </source>
</reference>
<evidence type="ECO:0000256" key="5">
    <source>
        <dbReference type="ARBA" id="ARBA00023136"/>
    </source>
</evidence>
<feature type="transmembrane region" description="Helical" evidence="6">
    <location>
        <begin position="256"/>
        <end position="281"/>
    </location>
</feature>
<evidence type="ECO:0000256" key="4">
    <source>
        <dbReference type="ARBA" id="ARBA00022989"/>
    </source>
</evidence>
<dbReference type="AlphaFoldDB" id="A0A3R5Y7C0"/>
<dbReference type="PANTHER" id="PTHR30482:SF10">
    <property type="entry name" value="HIGH-AFFINITY BRANCHED-CHAIN AMINO ACID TRANSPORT PROTEIN BRAE"/>
    <property type="match status" value="1"/>
</dbReference>
<feature type="transmembrane region" description="Helical" evidence="6">
    <location>
        <begin position="88"/>
        <end position="107"/>
    </location>
</feature>
<evidence type="ECO:0000256" key="2">
    <source>
        <dbReference type="ARBA" id="ARBA00022475"/>
    </source>
</evidence>
<dbReference type="KEGG" id="gtl:EP073_08680"/>
<keyword evidence="5 6" id="KW-0472">Membrane</keyword>
<dbReference type="GO" id="GO:0005886">
    <property type="term" value="C:plasma membrane"/>
    <property type="evidence" value="ECO:0007669"/>
    <property type="project" value="UniProtKB-SubCell"/>
</dbReference>
<sequence length="345" mass="37598">MKFLLNQKPSNIGIAIGIIALLFAVPMFVSSPSVMQILILIIFYAYLTSCWNFVGGFAGVLPLGHSAFVGIGAYTSTTLYLTYGLSPWIGMFAGGIVAALMGILIGLPTLKLRGAYFALATIAFGEGLRVFVENVEKIGPLEIRGPKGLLINLTESSFAHFQFMSKVPYYYIILVMLLLVLLLTYIMMNSKIGYYLAAGGEEKDAAEALGIKVSRYKLIAMIISCFLTALGGTFYAQLMLYFYPKSVLGLELSYEIAFIALIGGRGTILGPVLGALLLRPVNELTRIYLSDSLPGLHLIIFGLVLIIVMRYQPRGLVEPVSRWIGMLKDRFSSKPAVKSGEAVTD</sequence>
<feature type="transmembrane region" description="Helical" evidence="6">
    <location>
        <begin position="35"/>
        <end position="54"/>
    </location>
</feature>
<evidence type="ECO:0000256" key="3">
    <source>
        <dbReference type="ARBA" id="ARBA00022692"/>
    </source>
</evidence>
<dbReference type="CDD" id="cd06581">
    <property type="entry name" value="TM_PBP1_LivM_like"/>
    <property type="match status" value="1"/>
</dbReference>